<organism evidence="1">
    <name type="scientific">uncultured Chloroflexota bacterium</name>
    <dbReference type="NCBI Taxonomy" id="166587"/>
    <lineage>
        <taxon>Bacteria</taxon>
        <taxon>Bacillati</taxon>
        <taxon>Chloroflexota</taxon>
        <taxon>environmental samples</taxon>
    </lineage>
</organism>
<gene>
    <name evidence="1" type="ORF">AVDCRST_MAG77-5717</name>
</gene>
<dbReference type="AlphaFoldDB" id="A0A6J4KBW8"/>
<reference evidence="1" key="1">
    <citation type="submission" date="2020-02" db="EMBL/GenBank/DDBJ databases">
        <authorList>
            <person name="Meier V. D."/>
        </authorList>
    </citation>
    <scope>NUCLEOTIDE SEQUENCE</scope>
    <source>
        <strain evidence="1">AVDCRST_MAG77</strain>
    </source>
</reference>
<evidence type="ECO:0000313" key="1">
    <source>
        <dbReference type="EMBL" id="CAA9301653.1"/>
    </source>
</evidence>
<sequence>MASEEWCSADPAVPVRTPGGATVVVYLNEYALGTEHRAALARATHSCSVTAAPGGRGTDVEITVLIPGDRTDSSFRTRATVTTAPGGRGAVLDSREGVSGVPLVLRFRLDVA</sequence>
<name>A0A6J4KBW8_9CHLR</name>
<dbReference type="EMBL" id="CADCTC010000296">
    <property type="protein sequence ID" value="CAA9301653.1"/>
    <property type="molecule type" value="Genomic_DNA"/>
</dbReference>
<accession>A0A6J4KBW8</accession>
<proteinExistence type="predicted"/>
<protein>
    <submittedName>
        <fullName evidence="1">Uncharacterized protein</fullName>
    </submittedName>
</protein>